<reference evidence="4" key="1">
    <citation type="journal article" date="2019" name="Int. J. Syst. Evol. Microbiol.">
        <title>The Global Catalogue of Microorganisms (GCM) 10K type strain sequencing project: providing services to taxonomists for standard genome sequencing and annotation.</title>
        <authorList>
            <consortium name="The Broad Institute Genomics Platform"/>
            <consortium name="The Broad Institute Genome Sequencing Center for Infectious Disease"/>
            <person name="Wu L."/>
            <person name="Ma J."/>
        </authorList>
    </citation>
    <scope>NUCLEOTIDE SEQUENCE [LARGE SCALE GENOMIC DNA]</scope>
    <source>
        <strain evidence="4">KCTC 32255</strain>
    </source>
</reference>
<comment type="similarity">
    <text evidence="1">To bacterial alkanal monooxygenase alpha and beta chains.</text>
</comment>
<dbReference type="RefSeq" id="WP_345391746.1">
    <property type="nucleotide sequence ID" value="NZ_BAABLA010000007.1"/>
</dbReference>
<sequence length="331" mass="35621">MAAFSGVPLSVLDLAPVSEGSDAATALRNTVDLAQHVESLGYHRYWLAEHHNMPGIASSATVVMINQVANATNGLRVGSGGIMLPNHAPLVVAEQFGTLEAFHPGRIDLGLGRAPGTDPRTAAAVRGNSALSAADFPHQLTELISYFEHDEARGVNAVTAEGNQPPVWLLGSSDYSARLAGMLGLPFSFAHHFAAANTLPALAAYRDNFQPSAALDKPHAMVAVSVICADTDEQARYLAGPGLFAFLSLRRGKPIALPTPEFAASYPYDEQEQRYMTKRRRGSIIGSPDTVRRDLAQLVEDTQADELMVTTMVHAHEDRRRSYELLAKLAE</sequence>
<evidence type="ECO:0000256" key="1">
    <source>
        <dbReference type="ARBA" id="ARBA00007789"/>
    </source>
</evidence>
<proteinExistence type="predicted"/>
<dbReference type="InterPro" id="IPR050766">
    <property type="entry name" value="Bact_Lucif_Oxidored"/>
</dbReference>
<dbReference type="InterPro" id="IPR011251">
    <property type="entry name" value="Luciferase-like_dom"/>
</dbReference>
<dbReference type="SUPFAM" id="SSF51679">
    <property type="entry name" value="Bacterial luciferase-like"/>
    <property type="match status" value="1"/>
</dbReference>
<evidence type="ECO:0000259" key="2">
    <source>
        <dbReference type="Pfam" id="PF00296"/>
    </source>
</evidence>
<name>A0ABW2C966_9PSEU</name>
<dbReference type="PANTHER" id="PTHR30137">
    <property type="entry name" value="LUCIFERASE-LIKE MONOOXYGENASE"/>
    <property type="match status" value="1"/>
</dbReference>
<accession>A0ABW2C966</accession>
<dbReference type="PANTHER" id="PTHR30137:SF6">
    <property type="entry name" value="LUCIFERASE-LIKE MONOOXYGENASE"/>
    <property type="match status" value="1"/>
</dbReference>
<comment type="caution">
    <text evidence="3">The sequence shown here is derived from an EMBL/GenBank/DDBJ whole genome shotgun (WGS) entry which is preliminary data.</text>
</comment>
<evidence type="ECO:0000313" key="3">
    <source>
        <dbReference type="EMBL" id="MFC6871701.1"/>
    </source>
</evidence>
<dbReference type="Pfam" id="PF00296">
    <property type="entry name" value="Bac_luciferase"/>
    <property type="match status" value="1"/>
</dbReference>
<organism evidence="3 4">
    <name type="scientific">Haloechinothrix salitolerans</name>
    <dbReference type="NCBI Taxonomy" id="926830"/>
    <lineage>
        <taxon>Bacteria</taxon>
        <taxon>Bacillati</taxon>
        <taxon>Actinomycetota</taxon>
        <taxon>Actinomycetes</taxon>
        <taxon>Pseudonocardiales</taxon>
        <taxon>Pseudonocardiaceae</taxon>
        <taxon>Haloechinothrix</taxon>
    </lineage>
</organism>
<dbReference type="Gene3D" id="3.20.20.30">
    <property type="entry name" value="Luciferase-like domain"/>
    <property type="match status" value="1"/>
</dbReference>
<gene>
    <name evidence="3" type="ORF">ACFQGD_31730</name>
</gene>
<dbReference type="Proteomes" id="UP001596337">
    <property type="component" value="Unassembled WGS sequence"/>
</dbReference>
<keyword evidence="4" id="KW-1185">Reference proteome</keyword>
<dbReference type="CDD" id="cd00347">
    <property type="entry name" value="Flavin_utilizing_monoxygenases"/>
    <property type="match status" value="1"/>
</dbReference>
<dbReference type="InterPro" id="IPR019949">
    <property type="entry name" value="CmoO-like"/>
</dbReference>
<dbReference type="NCBIfam" id="TIGR03558">
    <property type="entry name" value="oxido_grp_1"/>
    <property type="match status" value="1"/>
</dbReference>
<protein>
    <submittedName>
        <fullName evidence="3">LLM class flavin-dependent oxidoreductase</fullName>
        <ecNumber evidence="3">1.-.-.-</ecNumber>
    </submittedName>
</protein>
<dbReference type="EMBL" id="JBHSXX010000001">
    <property type="protein sequence ID" value="MFC6871701.1"/>
    <property type="molecule type" value="Genomic_DNA"/>
</dbReference>
<dbReference type="InterPro" id="IPR036661">
    <property type="entry name" value="Luciferase-like_sf"/>
</dbReference>
<dbReference type="EC" id="1.-.-.-" evidence="3"/>
<evidence type="ECO:0000313" key="4">
    <source>
        <dbReference type="Proteomes" id="UP001596337"/>
    </source>
</evidence>
<feature type="domain" description="Luciferase-like" evidence="2">
    <location>
        <begin position="10"/>
        <end position="301"/>
    </location>
</feature>
<keyword evidence="3" id="KW-0560">Oxidoreductase</keyword>
<dbReference type="GO" id="GO:0016491">
    <property type="term" value="F:oxidoreductase activity"/>
    <property type="evidence" value="ECO:0007669"/>
    <property type="project" value="UniProtKB-KW"/>
</dbReference>